<keyword evidence="9 17" id="KW-0249">Electron transport</keyword>
<comment type="caution">
    <text evidence="23">The sequence shown here is derived from an EMBL/GenBank/DDBJ whole genome shotgun (WGS) entry which is preliminary data.</text>
</comment>
<keyword evidence="3 17" id="KW-0813">Transport</keyword>
<feature type="domain" description="Cytochrome c" evidence="22">
    <location>
        <begin position="282"/>
        <end position="371"/>
    </location>
</feature>
<dbReference type="EC" id="7.1.1.9" evidence="18"/>
<dbReference type="SUPFAM" id="SSF81464">
    <property type="entry name" value="Cytochrome c oxidase subunit II-like, transmembrane region"/>
    <property type="match status" value="1"/>
</dbReference>
<feature type="domain" description="Cytochrome oxidase subunit II transmembrane region profile" evidence="21">
    <location>
        <begin position="20"/>
        <end position="118"/>
    </location>
</feature>
<dbReference type="InterPro" id="IPR014222">
    <property type="entry name" value="Cyt_c_oxidase_su2"/>
</dbReference>
<keyword evidence="10 19" id="KW-1133">Transmembrane helix</keyword>
<evidence type="ECO:0000256" key="10">
    <source>
        <dbReference type="ARBA" id="ARBA00022989"/>
    </source>
</evidence>
<feature type="transmembrane region" description="Helical" evidence="19">
    <location>
        <begin position="48"/>
        <end position="68"/>
    </location>
</feature>
<evidence type="ECO:0000256" key="8">
    <source>
        <dbReference type="ARBA" id="ARBA00022967"/>
    </source>
</evidence>
<keyword evidence="12 18" id="KW-0186">Copper</keyword>
<organism evidence="23 24">
    <name type="scientific">Candidatus Muproteobacteria bacterium RIFCSPHIGHO2_01_FULL_65_16</name>
    <dbReference type="NCBI Taxonomy" id="1817764"/>
    <lineage>
        <taxon>Bacteria</taxon>
        <taxon>Pseudomonadati</taxon>
        <taxon>Pseudomonadota</taxon>
        <taxon>Candidatus Muproteobacteria</taxon>
    </lineage>
</organism>
<evidence type="ECO:0000256" key="5">
    <source>
        <dbReference type="ARBA" id="ARBA00022660"/>
    </source>
</evidence>
<proteinExistence type="inferred from homology"/>
<keyword evidence="11 16" id="KW-0408">Iron</keyword>
<evidence type="ECO:0000256" key="3">
    <source>
        <dbReference type="ARBA" id="ARBA00022448"/>
    </source>
</evidence>
<evidence type="ECO:0000256" key="19">
    <source>
        <dbReference type="SAM" id="Phobius"/>
    </source>
</evidence>
<comment type="subcellular location">
    <subcellularLocation>
        <location evidence="17">Cell membrane</location>
        <topology evidence="17">Multi-pass membrane protein</topology>
    </subcellularLocation>
    <subcellularLocation>
        <location evidence="1">Membrane</location>
        <topology evidence="1">Multi-pass membrane protein</topology>
    </subcellularLocation>
</comment>
<dbReference type="GO" id="GO:0042773">
    <property type="term" value="P:ATP synthesis coupled electron transport"/>
    <property type="evidence" value="ECO:0007669"/>
    <property type="project" value="TreeGrafter"/>
</dbReference>
<evidence type="ECO:0000259" key="22">
    <source>
        <dbReference type="PROSITE" id="PS51007"/>
    </source>
</evidence>
<evidence type="ECO:0000256" key="13">
    <source>
        <dbReference type="ARBA" id="ARBA00023136"/>
    </source>
</evidence>
<dbReference type="InterPro" id="IPR001505">
    <property type="entry name" value="Copper_CuA"/>
</dbReference>
<evidence type="ECO:0000256" key="18">
    <source>
        <dbReference type="RuleBase" id="RU004024"/>
    </source>
</evidence>
<dbReference type="PROSITE" id="PS51007">
    <property type="entry name" value="CYTC"/>
    <property type="match status" value="1"/>
</dbReference>
<dbReference type="GO" id="GO:0016491">
    <property type="term" value="F:oxidoreductase activity"/>
    <property type="evidence" value="ECO:0007669"/>
    <property type="project" value="InterPro"/>
</dbReference>
<evidence type="ECO:0000313" key="23">
    <source>
        <dbReference type="EMBL" id="OGI45209.1"/>
    </source>
</evidence>
<dbReference type="InterPro" id="IPR009056">
    <property type="entry name" value="Cyt_c-like_dom"/>
</dbReference>
<dbReference type="PANTHER" id="PTHR22888:SF9">
    <property type="entry name" value="CYTOCHROME C OXIDASE SUBUNIT 2"/>
    <property type="match status" value="1"/>
</dbReference>
<dbReference type="PRINTS" id="PR01166">
    <property type="entry name" value="CYCOXIDASEII"/>
</dbReference>
<evidence type="ECO:0000256" key="16">
    <source>
        <dbReference type="PROSITE-ProRule" id="PRU00433"/>
    </source>
</evidence>
<keyword evidence="13 19" id="KW-0472">Membrane</keyword>
<dbReference type="InterPro" id="IPR008972">
    <property type="entry name" value="Cupredoxin"/>
</dbReference>
<dbReference type="Gene3D" id="1.10.287.90">
    <property type="match status" value="1"/>
</dbReference>
<protein>
    <recommendedName>
        <fullName evidence="18">Cytochrome c oxidase subunit 2</fullName>
        <ecNumber evidence="18">7.1.1.9</ecNumber>
    </recommendedName>
</protein>
<accession>A0A1F6TJE6</accession>
<evidence type="ECO:0000256" key="1">
    <source>
        <dbReference type="ARBA" id="ARBA00004141"/>
    </source>
</evidence>
<dbReference type="AlphaFoldDB" id="A0A1F6TJE6"/>
<comment type="catalytic activity">
    <reaction evidence="15 18">
        <text>4 Fe(II)-[cytochrome c] + O2 + 8 H(+)(in) = 4 Fe(III)-[cytochrome c] + 2 H2O + 4 H(+)(out)</text>
        <dbReference type="Rhea" id="RHEA:11436"/>
        <dbReference type="Rhea" id="RHEA-COMP:10350"/>
        <dbReference type="Rhea" id="RHEA-COMP:14399"/>
        <dbReference type="ChEBI" id="CHEBI:15377"/>
        <dbReference type="ChEBI" id="CHEBI:15378"/>
        <dbReference type="ChEBI" id="CHEBI:15379"/>
        <dbReference type="ChEBI" id="CHEBI:29033"/>
        <dbReference type="ChEBI" id="CHEBI:29034"/>
        <dbReference type="EC" id="7.1.1.9"/>
    </reaction>
</comment>
<dbReference type="Gene3D" id="1.10.760.10">
    <property type="entry name" value="Cytochrome c-like domain"/>
    <property type="match status" value="1"/>
</dbReference>
<evidence type="ECO:0000256" key="14">
    <source>
        <dbReference type="ARBA" id="ARBA00024688"/>
    </source>
</evidence>
<evidence type="ECO:0000259" key="21">
    <source>
        <dbReference type="PROSITE" id="PS50999"/>
    </source>
</evidence>
<name>A0A1F6TJE6_9PROT</name>
<evidence type="ECO:0000256" key="17">
    <source>
        <dbReference type="RuleBase" id="RU000456"/>
    </source>
</evidence>
<dbReference type="Pfam" id="PF02790">
    <property type="entry name" value="COX2_TM"/>
    <property type="match status" value="1"/>
</dbReference>
<evidence type="ECO:0000259" key="20">
    <source>
        <dbReference type="PROSITE" id="PS50857"/>
    </source>
</evidence>
<dbReference type="InterPro" id="IPR036257">
    <property type="entry name" value="Cyt_c_oxidase_su2_TM_sf"/>
</dbReference>
<evidence type="ECO:0000256" key="9">
    <source>
        <dbReference type="ARBA" id="ARBA00022982"/>
    </source>
</evidence>
<sequence length="388" mass="42829">MFKKKSPSLITGILLAALPVLTRAEYSFNLPEAVTPLARDTMRVHNEFMLIIIALFLAALGIMVYSLVKHRRSRGYKPAAFTKPGTRAQWLWVIAPFVGLLIIDYVVIGIPAYHAAATMEDTRTDADMVLKVTASQWKWQYEYPEEGIKFVSMLATPKDQISNRAPKGENYLLEVDNPVVLPVGKKVRVLIMSTDVIHGWWVPAFGVKRDAVPGFLRETWMKIEKPGVYRGQCSQLCGREHAFMPIVVEAVSPDQYAQWVARKKGETAKVAAAAGKVWTKDELTRQGRGVYDKICAACHQPNGKGIPGAFPALAGSKIVNGPFVDMNGRLIKDGHLDRVMNGKPGTAMQAFKNTLSDADIAAVATYERNSFGNNMGDTVQPALVKSLR</sequence>
<evidence type="ECO:0000256" key="12">
    <source>
        <dbReference type="ARBA" id="ARBA00023008"/>
    </source>
</evidence>
<dbReference type="SUPFAM" id="SSF46626">
    <property type="entry name" value="Cytochrome c"/>
    <property type="match status" value="1"/>
</dbReference>
<dbReference type="GO" id="GO:0004129">
    <property type="term" value="F:cytochrome-c oxidase activity"/>
    <property type="evidence" value="ECO:0007669"/>
    <property type="project" value="UniProtKB-EC"/>
</dbReference>
<keyword evidence="4 16" id="KW-0349">Heme</keyword>
<evidence type="ECO:0000256" key="2">
    <source>
        <dbReference type="ARBA" id="ARBA00007866"/>
    </source>
</evidence>
<gene>
    <name evidence="23" type="ORF">A2637_02410</name>
</gene>
<dbReference type="InterPro" id="IPR002429">
    <property type="entry name" value="CcO_II-like_C"/>
</dbReference>
<dbReference type="Pfam" id="PF00116">
    <property type="entry name" value="COX2"/>
    <property type="match status" value="1"/>
</dbReference>
<dbReference type="EMBL" id="MFSY01000089">
    <property type="protein sequence ID" value="OGI45209.1"/>
    <property type="molecule type" value="Genomic_DNA"/>
</dbReference>
<comment type="cofactor">
    <cofactor evidence="18">
        <name>Cu cation</name>
        <dbReference type="ChEBI" id="CHEBI:23378"/>
    </cofactor>
    <text evidence="18">Binds a copper A center.</text>
</comment>
<dbReference type="NCBIfam" id="TIGR02866">
    <property type="entry name" value="CoxB"/>
    <property type="match status" value="1"/>
</dbReference>
<dbReference type="Pfam" id="PF13442">
    <property type="entry name" value="Cytochrome_CBB3"/>
    <property type="match status" value="1"/>
</dbReference>
<evidence type="ECO:0000256" key="15">
    <source>
        <dbReference type="ARBA" id="ARBA00047816"/>
    </source>
</evidence>
<keyword evidence="7 16" id="KW-0479">Metal-binding</keyword>
<comment type="function">
    <text evidence="14 18">Subunits I and II form the functional core of the enzyme complex. Electrons originating in cytochrome c are transferred via heme a and Cu(A) to the binuclear center formed by heme a3 and Cu(B).</text>
</comment>
<evidence type="ECO:0000256" key="4">
    <source>
        <dbReference type="ARBA" id="ARBA00022617"/>
    </source>
</evidence>
<dbReference type="Proteomes" id="UP000179360">
    <property type="component" value="Unassembled WGS sequence"/>
</dbReference>
<dbReference type="PROSITE" id="PS50857">
    <property type="entry name" value="COX2_CUA"/>
    <property type="match status" value="1"/>
</dbReference>
<feature type="transmembrane region" description="Helical" evidence="19">
    <location>
        <begin position="89"/>
        <end position="113"/>
    </location>
</feature>
<dbReference type="Gene3D" id="2.60.40.420">
    <property type="entry name" value="Cupredoxins - blue copper proteins"/>
    <property type="match status" value="1"/>
</dbReference>
<reference evidence="23 24" key="1">
    <citation type="journal article" date="2016" name="Nat. Commun.">
        <title>Thousands of microbial genomes shed light on interconnected biogeochemical processes in an aquifer system.</title>
        <authorList>
            <person name="Anantharaman K."/>
            <person name="Brown C.T."/>
            <person name="Hug L.A."/>
            <person name="Sharon I."/>
            <person name="Castelle C.J."/>
            <person name="Probst A.J."/>
            <person name="Thomas B.C."/>
            <person name="Singh A."/>
            <person name="Wilkins M.J."/>
            <person name="Karaoz U."/>
            <person name="Brodie E.L."/>
            <person name="Williams K.H."/>
            <person name="Hubbard S.S."/>
            <person name="Banfield J.F."/>
        </authorList>
    </citation>
    <scope>NUCLEOTIDE SEQUENCE [LARGE SCALE GENOMIC DNA]</scope>
</reference>
<comment type="similarity">
    <text evidence="2 17">Belongs to the cytochrome c oxidase subunit 2 family.</text>
</comment>
<dbReference type="STRING" id="1817764.A2637_02410"/>
<dbReference type="InterPro" id="IPR011759">
    <property type="entry name" value="Cyt_c_oxidase_su2_TM_dom"/>
</dbReference>
<dbReference type="SUPFAM" id="SSF49503">
    <property type="entry name" value="Cupredoxins"/>
    <property type="match status" value="1"/>
</dbReference>
<dbReference type="PANTHER" id="PTHR22888">
    <property type="entry name" value="CYTOCHROME C OXIDASE, SUBUNIT II"/>
    <property type="match status" value="1"/>
</dbReference>
<dbReference type="GO" id="GO:0020037">
    <property type="term" value="F:heme binding"/>
    <property type="evidence" value="ECO:0007669"/>
    <property type="project" value="InterPro"/>
</dbReference>
<dbReference type="InterPro" id="IPR036909">
    <property type="entry name" value="Cyt_c-like_dom_sf"/>
</dbReference>
<dbReference type="InterPro" id="IPR045187">
    <property type="entry name" value="CcO_II"/>
</dbReference>
<dbReference type="InterPro" id="IPR034210">
    <property type="entry name" value="CcO_II_C"/>
</dbReference>
<dbReference type="GO" id="GO:0005886">
    <property type="term" value="C:plasma membrane"/>
    <property type="evidence" value="ECO:0007669"/>
    <property type="project" value="UniProtKB-SubCell"/>
</dbReference>
<feature type="domain" description="Cytochrome oxidase subunit II copper A binding" evidence="20">
    <location>
        <begin position="125"/>
        <end position="262"/>
    </location>
</feature>
<evidence type="ECO:0000256" key="11">
    <source>
        <dbReference type="ARBA" id="ARBA00023004"/>
    </source>
</evidence>
<dbReference type="PROSITE" id="PS00078">
    <property type="entry name" value="COX2"/>
    <property type="match status" value="1"/>
</dbReference>
<evidence type="ECO:0000256" key="6">
    <source>
        <dbReference type="ARBA" id="ARBA00022692"/>
    </source>
</evidence>
<keyword evidence="8" id="KW-1278">Translocase</keyword>
<dbReference type="PROSITE" id="PS50999">
    <property type="entry name" value="COX2_TM"/>
    <property type="match status" value="1"/>
</dbReference>
<keyword evidence="5 17" id="KW-0679">Respiratory chain</keyword>
<dbReference type="CDD" id="cd13912">
    <property type="entry name" value="CcO_II_C"/>
    <property type="match status" value="1"/>
</dbReference>
<evidence type="ECO:0000313" key="24">
    <source>
        <dbReference type="Proteomes" id="UP000179360"/>
    </source>
</evidence>
<keyword evidence="6 17" id="KW-0812">Transmembrane</keyword>
<evidence type="ECO:0000256" key="7">
    <source>
        <dbReference type="ARBA" id="ARBA00022723"/>
    </source>
</evidence>
<dbReference type="GO" id="GO:0005507">
    <property type="term" value="F:copper ion binding"/>
    <property type="evidence" value="ECO:0007669"/>
    <property type="project" value="InterPro"/>
</dbReference>